<evidence type="ECO:0000256" key="4">
    <source>
        <dbReference type="ARBA" id="ARBA00022490"/>
    </source>
</evidence>
<feature type="domain" description="Cdc37 C-terminal" evidence="9">
    <location>
        <begin position="288"/>
        <end position="386"/>
    </location>
</feature>
<dbReference type="OrthoDB" id="440202at2759"/>
<dbReference type="GO" id="GO:0005737">
    <property type="term" value="C:cytoplasm"/>
    <property type="evidence" value="ECO:0007669"/>
    <property type="project" value="UniProtKB-SubCell"/>
</dbReference>
<feature type="region of interest" description="Disordered" evidence="8">
    <location>
        <begin position="342"/>
        <end position="392"/>
    </location>
</feature>
<dbReference type="STRING" id="6832.A0A553P7F0"/>
<keyword evidence="4" id="KW-0963">Cytoplasm</keyword>
<dbReference type="SMART" id="SM01069">
    <property type="entry name" value="CDC37_C"/>
    <property type="match status" value="1"/>
</dbReference>
<reference evidence="12 13" key="1">
    <citation type="journal article" date="2018" name="Nat. Ecol. Evol.">
        <title>Genomic signatures of mitonuclear coevolution across populations of Tigriopus californicus.</title>
        <authorList>
            <person name="Barreto F.S."/>
            <person name="Watson E.T."/>
            <person name="Lima T.G."/>
            <person name="Willett C.S."/>
            <person name="Edmands S."/>
            <person name="Li W."/>
            <person name="Burton R.S."/>
        </authorList>
    </citation>
    <scope>NUCLEOTIDE SEQUENCE [LARGE SCALE GENOMIC DNA]</scope>
    <source>
        <strain evidence="12 13">San Diego</strain>
    </source>
</reference>
<evidence type="ECO:0000256" key="6">
    <source>
        <dbReference type="ARBA" id="ARBA00031396"/>
    </source>
</evidence>
<dbReference type="Pfam" id="PF03234">
    <property type="entry name" value="CDC37_N"/>
    <property type="match status" value="1"/>
</dbReference>
<sequence>MARPIDYSKWKDIEISDDEDDTHPNIDTPSLFKWRHEARVQRMKEQEELKKTVETEKQAKERKLRELREKVAKAADQADPNLETLKKSLAEVEAEAVEALKKKSELDQKEKLQPWNVDTISKEGFSKTIVNKPAERAGQNMTDEEREEYMRAFVKKHESEIKHYGWLNKFDDSKRYLMEHTYLACEETANYLVIQCINLAMEEKFSAMEQVAHQTIAMQYLLELAKQLDIDPRACISSFFTKIQVADEEYKKAFLDELASFKGRIRRRAKEKVEEQLAEMEEEERQARLGPGGLDPLEVLESLPEALKECFESQDTEKLQAVIRAMDPKDARHHMKRCVDSGLWKPSAEDPNTNPEDGFKRRELESDDDDDDDKEEVEAAEEIYEEIPESKP</sequence>
<evidence type="ECO:0000259" key="11">
    <source>
        <dbReference type="SMART" id="SM01071"/>
    </source>
</evidence>
<gene>
    <name evidence="12" type="ORF">TCAL_01546</name>
</gene>
<evidence type="ECO:0000259" key="10">
    <source>
        <dbReference type="SMART" id="SM01070"/>
    </source>
</evidence>
<dbReference type="Gene3D" id="1.20.58.610">
    <property type="entry name" value="Cdc37, Hsp90 binding domain"/>
    <property type="match status" value="1"/>
</dbReference>
<evidence type="ECO:0000256" key="5">
    <source>
        <dbReference type="ARBA" id="ARBA00023186"/>
    </source>
</evidence>
<evidence type="ECO:0000256" key="2">
    <source>
        <dbReference type="ARBA" id="ARBA00006222"/>
    </source>
</evidence>
<dbReference type="InterPro" id="IPR004918">
    <property type="entry name" value="Cdc37"/>
</dbReference>
<keyword evidence="13" id="KW-1185">Reference proteome</keyword>
<dbReference type="Gene3D" id="6.10.140.250">
    <property type="match status" value="1"/>
</dbReference>
<dbReference type="Pfam" id="PF08564">
    <property type="entry name" value="CDC37_C"/>
    <property type="match status" value="1"/>
</dbReference>
<accession>A0A553P7F0</accession>
<evidence type="ECO:0000313" key="13">
    <source>
        <dbReference type="Proteomes" id="UP000318571"/>
    </source>
</evidence>
<dbReference type="InterPro" id="IPR013873">
    <property type="entry name" value="Cdc37_C"/>
</dbReference>
<keyword evidence="7" id="KW-0175">Coiled coil</keyword>
<name>A0A553P7F0_TIGCA</name>
<dbReference type="SMART" id="SM01070">
    <property type="entry name" value="CDC37_M"/>
    <property type="match status" value="1"/>
</dbReference>
<proteinExistence type="inferred from homology"/>
<dbReference type="GO" id="GO:0050821">
    <property type="term" value="P:protein stabilization"/>
    <property type="evidence" value="ECO:0007669"/>
    <property type="project" value="TreeGrafter"/>
</dbReference>
<dbReference type="PANTHER" id="PTHR12800:SF4">
    <property type="entry name" value="HSP90 CO-CHAPERONE CDC37"/>
    <property type="match status" value="1"/>
</dbReference>
<dbReference type="Proteomes" id="UP000318571">
    <property type="component" value="Chromosome 3"/>
</dbReference>
<feature type="region of interest" description="Disordered" evidence="8">
    <location>
        <begin position="1"/>
        <end position="29"/>
    </location>
</feature>
<dbReference type="AlphaFoldDB" id="A0A553P7F0"/>
<dbReference type="InterPro" id="IPR013874">
    <property type="entry name" value="Cdc37_Hsp90-bd"/>
</dbReference>
<dbReference type="GO" id="GO:0051082">
    <property type="term" value="F:unfolded protein binding"/>
    <property type="evidence" value="ECO:0007669"/>
    <property type="project" value="TreeGrafter"/>
</dbReference>
<evidence type="ECO:0000256" key="3">
    <source>
        <dbReference type="ARBA" id="ARBA00020496"/>
    </source>
</evidence>
<feature type="coiled-coil region" evidence="7">
    <location>
        <begin position="42"/>
        <end position="109"/>
    </location>
</feature>
<organism evidence="12 13">
    <name type="scientific">Tigriopus californicus</name>
    <name type="common">Marine copepod</name>
    <dbReference type="NCBI Taxonomy" id="6832"/>
    <lineage>
        <taxon>Eukaryota</taxon>
        <taxon>Metazoa</taxon>
        <taxon>Ecdysozoa</taxon>
        <taxon>Arthropoda</taxon>
        <taxon>Crustacea</taxon>
        <taxon>Multicrustacea</taxon>
        <taxon>Hexanauplia</taxon>
        <taxon>Copepoda</taxon>
        <taxon>Harpacticoida</taxon>
        <taxon>Harpacticidae</taxon>
        <taxon>Tigriopus</taxon>
    </lineage>
</organism>
<evidence type="ECO:0000256" key="1">
    <source>
        <dbReference type="ARBA" id="ARBA00004496"/>
    </source>
</evidence>
<keyword evidence="5" id="KW-0143">Chaperone</keyword>
<feature type="domain" description="Cdc37 Hsp90 binding" evidence="10">
    <location>
        <begin position="121"/>
        <end position="284"/>
    </location>
</feature>
<feature type="domain" description="Cdc37 N-terminal" evidence="11">
    <location>
        <begin position="4"/>
        <end position="128"/>
    </location>
</feature>
<dbReference type="GO" id="GO:0051087">
    <property type="term" value="F:protein-folding chaperone binding"/>
    <property type="evidence" value="ECO:0007669"/>
    <property type="project" value="TreeGrafter"/>
</dbReference>
<feature type="coiled-coil region" evidence="7">
    <location>
        <begin position="263"/>
        <end position="290"/>
    </location>
</feature>
<comment type="caution">
    <text evidence="12">The sequence shown here is derived from an EMBL/GenBank/DDBJ whole genome shotgun (WGS) entry which is preliminary data.</text>
</comment>
<dbReference type="SMART" id="SM01071">
    <property type="entry name" value="CDC37_N"/>
    <property type="match status" value="1"/>
</dbReference>
<feature type="compositionally biased region" description="Basic and acidic residues" evidence="8">
    <location>
        <begin position="1"/>
        <end position="14"/>
    </location>
</feature>
<dbReference type="GO" id="GO:0006457">
    <property type="term" value="P:protein folding"/>
    <property type="evidence" value="ECO:0007669"/>
    <property type="project" value="TreeGrafter"/>
</dbReference>
<dbReference type="GO" id="GO:0031072">
    <property type="term" value="F:heat shock protein binding"/>
    <property type="evidence" value="ECO:0007669"/>
    <property type="project" value="TreeGrafter"/>
</dbReference>
<dbReference type="InterPro" id="IPR038189">
    <property type="entry name" value="Cdc37_Hsp90-bd_sf"/>
</dbReference>
<evidence type="ECO:0000256" key="8">
    <source>
        <dbReference type="SAM" id="MobiDB-lite"/>
    </source>
</evidence>
<evidence type="ECO:0000259" key="9">
    <source>
        <dbReference type="SMART" id="SM01069"/>
    </source>
</evidence>
<comment type="subcellular location">
    <subcellularLocation>
        <location evidence="1">Cytoplasm</location>
    </subcellularLocation>
</comment>
<dbReference type="SUPFAM" id="SSF101391">
    <property type="entry name" value="Hsp90 co-chaperone CDC37"/>
    <property type="match status" value="1"/>
</dbReference>
<protein>
    <recommendedName>
        <fullName evidence="3">Hsp90 co-chaperone Cdc37</fullName>
    </recommendedName>
    <alternativeName>
        <fullName evidence="6">Hsp90 chaperone protein kinase-targeting subunit</fullName>
    </alternativeName>
</protein>
<comment type="similarity">
    <text evidence="2">Belongs to the CDC37 family.</text>
</comment>
<dbReference type="GO" id="GO:0019901">
    <property type="term" value="F:protein kinase binding"/>
    <property type="evidence" value="ECO:0007669"/>
    <property type="project" value="InterPro"/>
</dbReference>
<evidence type="ECO:0000256" key="7">
    <source>
        <dbReference type="SAM" id="Coils"/>
    </source>
</evidence>
<dbReference type="FunFam" id="1.20.58.610:FF:000001">
    <property type="entry name" value="Hsp90 co-chaperone Cdc37-like 1"/>
    <property type="match status" value="1"/>
</dbReference>
<dbReference type="Pfam" id="PF08565">
    <property type="entry name" value="CDC37_M"/>
    <property type="match status" value="1"/>
</dbReference>
<feature type="compositionally biased region" description="Acidic residues" evidence="8">
    <location>
        <begin position="365"/>
        <end position="392"/>
    </location>
</feature>
<dbReference type="EMBL" id="VCGU01000007">
    <property type="protein sequence ID" value="TRY73609.1"/>
    <property type="molecule type" value="Genomic_DNA"/>
</dbReference>
<evidence type="ECO:0000313" key="12">
    <source>
        <dbReference type="EMBL" id="TRY73609.1"/>
    </source>
</evidence>
<dbReference type="PANTHER" id="PTHR12800">
    <property type="entry name" value="CDC37-RELATED"/>
    <property type="match status" value="1"/>
</dbReference>
<dbReference type="OMA" id="AEQCIII"/>
<dbReference type="InterPro" id="IPR013855">
    <property type="entry name" value="Cdc37_N_dom"/>
</dbReference>